<protein>
    <submittedName>
        <fullName evidence="1">Uncharacterized protein</fullName>
    </submittedName>
</protein>
<name>A0A2P2IMF8_RHIMU</name>
<accession>A0A2P2IMF8</accession>
<evidence type="ECO:0000313" key="1">
    <source>
        <dbReference type="EMBL" id="MBW82417.1"/>
    </source>
</evidence>
<proteinExistence type="predicted"/>
<organism evidence="1">
    <name type="scientific">Rhizophora mucronata</name>
    <name type="common">Asiatic mangrove</name>
    <dbReference type="NCBI Taxonomy" id="61149"/>
    <lineage>
        <taxon>Eukaryota</taxon>
        <taxon>Viridiplantae</taxon>
        <taxon>Streptophyta</taxon>
        <taxon>Embryophyta</taxon>
        <taxon>Tracheophyta</taxon>
        <taxon>Spermatophyta</taxon>
        <taxon>Magnoliopsida</taxon>
        <taxon>eudicotyledons</taxon>
        <taxon>Gunneridae</taxon>
        <taxon>Pentapetalae</taxon>
        <taxon>rosids</taxon>
        <taxon>fabids</taxon>
        <taxon>Malpighiales</taxon>
        <taxon>Rhizophoraceae</taxon>
        <taxon>Rhizophora</taxon>
    </lineage>
</organism>
<reference evidence="1" key="1">
    <citation type="submission" date="2018-02" db="EMBL/GenBank/DDBJ databases">
        <title>Rhizophora mucronata_Transcriptome.</title>
        <authorList>
            <person name="Meera S.P."/>
            <person name="Sreeshan A."/>
            <person name="Augustine A."/>
        </authorList>
    </citation>
    <scope>NUCLEOTIDE SEQUENCE</scope>
    <source>
        <tissue evidence="1">Leaf</tissue>
    </source>
</reference>
<dbReference type="AlphaFoldDB" id="A0A2P2IMF8"/>
<sequence>MSNKFAHFRNCVVDTDCPGPGQRELGYLLQAWEEDGPNMNPASIIWNMVFSNLCMKSSTDNASNGGFCISMTFCSY</sequence>
<dbReference type="EMBL" id="GGEC01001934">
    <property type="protein sequence ID" value="MBW82417.1"/>
    <property type="molecule type" value="Transcribed_RNA"/>
</dbReference>